<dbReference type="InterPro" id="IPR023299">
    <property type="entry name" value="ATPase_P-typ_cyto_dom_N"/>
</dbReference>
<evidence type="ECO:0000256" key="3">
    <source>
        <dbReference type="ARBA" id="ARBA00022692"/>
    </source>
</evidence>
<keyword evidence="5 6" id="KW-0472">Membrane</keyword>
<dbReference type="Gene3D" id="3.40.1110.10">
    <property type="entry name" value="Calcium-transporting ATPase, cytoplasmic domain N"/>
    <property type="match status" value="1"/>
</dbReference>
<dbReference type="PANTHER" id="PTHR48085">
    <property type="entry name" value="CADMIUM/ZINC-TRANSPORTING ATPASE HMA2-RELATED"/>
    <property type="match status" value="1"/>
</dbReference>
<dbReference type="InterPro" id="IPR051014">
    <property type="entry name" value="Cation_Transport_ATPase_IB"/>
</dbReference>
<feature type="transmembrane region" description="Helical" evidence="6">
    <location>
        <begin position="101"/>
        <end position="122"/>
    </location>
</feature>
<dbReference type="Proteomes" id="UP000006729">
    <property type="component" value="Chromosome 1"/>
</dbReference>
<dbReference type="InterPro" id="IPR008250">
    <property type="entry name" value="ATPase_P-typ_transduc_dom_A_sf"/>
</dbReference>
<protein>
    <recommendedName>
        <fullName evidence="7">P-type ATPase A domain-containing protein</fullName>
    </recommendedName>
</protein>
<proteinExistence type="inferred from homology"/>
<evidence type="ECO:0000313" key="8">
    <source>
        <dbReference type="EMBL" id="PNT53029.1"/>
    </source>
</evidence>
<comment type="similarity">
    <text evidence="2">Belongs to the cation transport ATPase (P-type) (TC 3.A.3) family. Type IB subfamily.</text>
</comment>
<evidence type="ECO:0000259" key="7">
    <source>
        <dbReference type="Pfam" id="PF00122"/>
    </source>
</evidence>
<dbReference type="EMBL" id="CM009290">
    <property type="protein sequence ID" value="PNT53029.1"/>
    <property type="molecule type" value="Genomic_DNA"/>
</dbReference>
<feature type="domain" description="P-type ATPase A" evidence="7">
    <location>
        <begin position="4"/>
        <end position="69"/>
    </location>
</feature>
<dbReference type="Gene3D" id="2.70.150.10">
    <property type="entry name" value="Calcium-transporting ATPase, cytoplasmic transduction domain A"/>
    <property type="match status" value="1"/>
</dbReference>
<dbReference type="GO" id="GO:0016020">
    <property type="term" value="C:membrane"/>
    <property type="evidence" value="ECO:0007669"/>
    <property type="project" value="UniProtKB-SubCell"/>
</dbReference>
<reference evidence="8 9" key="1">
    <citation type="journal article" date="2006" name="Science">
        <title>The genome of black cottonwood, Populus trichocarpa (Torr. &amp; Gray).</title>
        <authorList>
            <person name="Tuskan G.A."/>
            <person name="Difazio S."/>
            <person name="Jansson S."/>
            <person name="Bohlmann J."/>
            <person name="Grigoriev I."/>
            <person name="Hellsten U."/>
            <person name="Putnam N."/>
            <person name="Ralph S."/>
            <person name="Rombauts S."/>
            <person name="Salamov A."/>
            <person name="Schein J."/>
            <person name="Sterck L."/>
            <person name="Aerts A."/>
            <person name="Bhalerao R.R."/>
            <person name="Bhalerao R.P."/>
            <person name="Blaudez D."/>
            <person name="Boerjan W."/>
            <person name="Brun A."/>
            <person name="Brunner A."/>
            <person name="Busov V."/>
            <person name="Campbell M."/>
            <person name="Carlson J."/>
            <person name="Chalot M."/>
            <person name="Chapman J."/>
            <person name="Chen G.L."/>
            <person name="Cooper D."/>
            <person name="Coutinho P.M."/>
            <person name="Couturier J."/>
            <person name="Covert S."/>
            <person name="Cronk Q."/>
            <person name="Cunningham R."/>
            <person name="Davis J."/>
            <person name="Degroeve S."/>
            <person name="Dejardin A."/>
            <person name="Depamphilis C."/>
            <person name="Detter J."/>
            <person name="Dirks B."/>
            <person name="Dubchak I."/>
            <person name="Duplessis S."/>
            <person name="Ehlting J."/>
            <person name="Ellis B."/>
            <person name="Gendler K."/>
            <person name="Goodstein D."/>
            <person name="Gribskov M."/>
            <person name="Grimwood J."/>
            <person name="Groover A."/>
            <person name="Gunter L."/>
            <person name="Hamberger B."/>
            <person name="Heinze B."/>
            <person name="Helariutta Y."/>
            <person name="Henrissat B."/>
            <person name="Holligan D."/>
            <person name="Holt R."/>
            <person name="Huang W."/>
            <person name="Islam-Faridi N."/>
            <person name="Jones S."/>
            <person name="Jones-Rhoades M."/>
            <person name="Jorgensen R."/>
            <person name="Joshi C."/>
            <person name="Kangasjarvi J."/>
            <person name="Karlsson J."/>
            <person name="Kelleher C."/>
            <person name="Kirkpatrick R."/>
            <person name="Kirst M."/>
            <person name="Kohler A."/>
            <person name="Kalluri U."/>
            <person name="Larimer F."/>
            <person name="Leebens-Mack J."/>
            <person name="Leple J.C."/>
            <person name="Locascio P."/>
            <person name="Lou Y."/>
            <person name="Lucas S."/>
            <person name="Martin F."/>
            <person name="Montanini B."/>
            <person name="Napoli C."/>
            <person name="Nelson D.R."/>
            <person name="Nelson C."/>
            <person name="Nieminen K."/>
            <person name="Nilsson O."/>
            <person name="Pereda V."/>
            <person name="Peter G."/>
            <person name="Philippe R."/>
            <person name="Pilate G."/>
            <person name="Poliakov A."/>
            <person name="Razumovskaya J."/>
            <person name="Richardson P."/>
            <person name="Rinaldi C."/>
            <person name="Ritland K."/>
            <person name="Rouze P."/>
            <person name="Ryaboy D."/>
            <person name="Schmutz J."/>
            <person name="Schrader J."/>
            <person name="Segerman B."/>
            <person name="Shin H."/>
            <person name="Siddiqui A."/>
            <person name="Sterky F."/>
            <person name="Terry A."/>
            <person name="Tsai C.J."/>
            <person name="Uberbacher E."/>
            <person name="Unneberg P."/>
            <person name="Vahala J."/>
            <person name="Wall K."/>
            <person name="Wessler S."/>
            <person name="Yang G."/>
            <person name="Yin T."/>
            <person name="Douglas C."/>
            <person name="Marra M."/>
            <person name="Sandberg G."/>
            <person name="Van de Peer Y."/>
            <person name="Rokhsar D."/>
        </authorList>
    </citation>
    <scope>NUCLEOTIDE SEQUENCE [LARGE SCALE GENOMIC DNA]</scope>
    <source>
        <strain evidence="9">cv. Nisqually</strain>
    </source>
</reference>
<evidence type="ECO:0000256" key="6">
    <source>
        <dbReference type="SAM" id="Phobius"/>
    </source>
</evidence>
<dbReference type="InterPro" id="IPR001757">
    <property type="entry name" value="P_typ_ATPase"/>
</dbReference>
<comment type="subcellular location">
    <subcellularLocation>
        <location evidence="1">Membrane</location>
    </subcellularLocation>
</comment>
<evidence type="ECO:0000256" key="4">
    <source>
        <dbReference type="ARBA" id="ARBA00022989"/>
    </source>
</evidence>
<keyword evidence="9" id="KW-1185">Reference proteome</keyword>
<accession>A0A2K2BTC1</accession>
<name>A0A2K2BTC1_POPTR</name>
<dbReference type="InParanoid" id="A0A2K2BTC1"/>
<evidence type="ECO:0000313" key="9">
    <source>
        <dbReference type="Proteomes" id="UP000006729"/>
    </source>
</evidence>
<dbReference type="GO" id="GO:0016887">
    <property type="term" value="F:ATP hydrolysis activity"/>
    <property type="evidence" value="ECO:0007669"/>
    <property type="project" value="InterPro"/>
</dbReference>
<evidence type="ECO:0000256" key="1">
    <source>
        <dbReference type="ARBA" id="ARBA00004370"/>
    </source>
</evidence>
<dbReference type="SUPFAM" id="SSF81660">
    <property type="entry name" value="Metal cation-transporting ATPase, ATP-binding domain N"/>
    <property type="match status" value="1"/>
</dbReference>
<dbReference type="Pfam" id="PF00122">
    <property type="entry name" value="E1-E2_ATPase"/>
    <property type="match status" value="1"/>
</dbReference>
<dbReference type="STRING" id="3694.A0A2K2BTC1"/>
<evidence type="ECO:0000256" key="5">
    <source>
        <dbReference type="ARBA" id="ARBA00023136"/>
    </source>
</evidence>
<feature type="transmembrane region" description="Helical" evidence="6">
    <location>
        <begin position="128"/>
        <end position="156"/>
    </location>
</feature>
<dbReference type="PANTHER" id="PTHR48085:SF5">
    <property type="entry name" value="CADMIUM_ZINC-TRANSPORTING ATPASE HMA4-RELATED"/>
    <property type="match status" value="1"/>
</dbReference>
<dbReference type="InterPro" id="IPR059000">
    <property type="entry name" value="ATPase_P-type_domA"/>
</dbReference>
<dbReference type="AlphaFoldDB" id="A0A2K2BTC1"/>
<dbReference type="NCBIfam" id="TIGR01494">
    <property type="entry name" value="ATPase_P-type"/>
    <property type="match status" value="1"/>
</dbReference>
<organism evidence="8 9">
    <name type="scientific">Populus trichocarpa</name>
    <name type="common">Western balsam poplar</name>
    <name type="synonym">Populus balsamifera subsp. trichocarpa</name>
    <dbReference type="NCBI Taxonomy" id="3694"/>
    <lineage>
        <taxon>Eukaryota</taxon>
        <taxon>Viridiplantae</taxon>
        <taxon>Streptophyta</taxon>
        <taxon>Embryophyta</taxon>
        <taxon>Tracheophyta</taxon>
        <taxon>Spermatophyta</taxon>
        <taxon>Magnoliopsida</taxon>
        <taxon>eudicotyledons</taxon>
        <taxon>Gunneridae</taxon>
        <taxon>Pentapetalae</taxon>
        <taxon>rosids</taxon>
        <taxon>fabids</taxon>
        <taxon>Malpighiales</taxon>
        <taxon>Salicaceae</taxon>
        <taxon>Saliceae</taxon>
        <taxon>Populus</taxon>
    </lineage>
</organism>
<gene>
    <name evidence="8" type="ORF">POPTR_001G064200</name>
</gene>
<sequence>MCDTREEVDVDEVKLITVLAVKAGEVIAIDGVVVDGNCEVDEKTLTGGSFPVAKQVDSVVWVGTINFNAEDCVAAKMAKLVEEARNSKSKTRRFIDKFAQYYTPAVIFMPAGVAVIPLALRVHNRDHWFYLALVVLVSACLCALILSTPVATFCALTRAATAGLLIKGRFLRVSSIESKSSHPMAAALVDYGRWHSVKPKPEDLEEFQKFPGEGIQGKNEVKNICIDNRKIAHRASGTGEKP</sequence>
<dbReference type="SUPFAM" id="SSF81653">
    <property type="entry name" value="Calcium ATPase, transduction domain A"/>
    <property type="match status" value="1"/>
</dbReference>
<keyword evidence="3 6" id="KW-0812">Transmembrane</keyword>
<dbReference type="GO" id="GO:0005524">
    <property type="term" value="F:ATP binding"/>
    <property type="evidence" value="ECO:0007669"/>
    <property type="project" value="InterPro"/>
</dbReference>
<evidence type="ECO:0000256" key="2">
    <source>
        <dbReference type="ARBA" id="ARBA00006024"/>
    </source>
</evidence>
<keyword evidence="4 6" id="KW-1133">Transmembrane helix</keyword>